<evidence type="ECO:0000256" key="2">
    <source>
        <dbReference type="SAM" id="Phobius"/>
    </source>
</evidence>
<keyword evidence="2" id="KW-0812">Transmembrane</keyword>
<protein>
    <submittedName>
        <fullName evidence="3">Uncharacterized protein</fullName>
    </submittedName>
</protein>
<accession>A0A9P6EW47</accession>
<evidence type="ECO:0000313" key="3">
    <source>
        <dbReference type="EMBL" id="KAF9536341.1"/>
    </source>
</evidence>
<feature type="compositionally biased region" description="Polar residues" evidence="1">
    <location>
        <begin position="409"/>
        <end position="423"/>
    </location>
</feature>
<sequence>MSVAIPAYKNVCIAPDRSGSAVWLIGVSVAAEGNLEAYKINISNINSPTATLVARQLDIRFWSSQAQKACFNFPGNGPIVNSPIVIQQFGTTSVFTNVYPNGTIDSAKDFSNAGGVGFVSPKTFSLSGAVGDLNWFAALANDLHWTGLRLNGTAAMHSSYDLGIGQYPITNPLVSVGAYIPTSNTPAQGYHIVFDNNGGGVIYTTLANTAPINNQDHILSLSNPQNVDMNGIKLTTSAVPVTMYSIAYIIDQAPDGSTVLYTINPGYFPKLERVSVQGNVLPFSPSITATALNSQIVVYRASSSGVPTSSLNSFDTVEGTWSGPGLIKVPPSPSEAPIGAIVGGIVGGLVVIGFSIGFFVYRRRQNNREQNTASVHSLQMDLHLQPSIYEFSDASSGVVSPSLRHKSKPTTPSSINRPQNQHFASIPDNYVNDEGPRNPQDFSDH</sequence>
<name>A0A9P6EW47_9FUNG</name>
<dbReference type="Proteomes" id="UP000723463">
    <property type="component" value="Unassembled WGS sequence"/>
</dbReference>
<organism evidence="3 4">
    <name type="scientific">Mortierella hygrophila</name>
    <dbReference type="NCBI Taxonomy" id="979708"/>
    <lineage>
        <taxon>Eukaryota</taxon>
        <taxon>Fungi</taxon>
        <taxon>Fungi incertae sedis</taxon>
        <taxon>Mucoromycota</taxon>
        <taxon>Mortierellomycotina</taxon>
        <taxon>Mortierellomycetes</taxon>
        <taxon>Mortierellales</taxon>
        <taxon>Mortierellaceae</taxon>
        <taxon>Mortierella</taxon>
    </lineage>
</organism>
<evidence type="ECO:0000313" key="4">
    <source>
        <dbReference type="Proteomes" id="UP000723463"/>
    </source>
</evidence>
<proteinExistence type="predicted"/>
<feature type="transmembrane region" description="Helical" evidence="2">
    <location>
        <begin position="338"/>
        <end position="361"/>
    </location>
</feature>
<dbReference type="AlphaFoldDB" id="A0A9P6EW47"/>
<gene>
    <name evidence="3" type="ORF">EC957_011321</name>
</gene>
<keyword evidence="2" id="KW-1133">Transmembrane helix</keyword>
<feature type="region of interest" description="Disordered" evidence="1">
    <location>
        <begin position="398"/>
        <end position="445"/>
    </location>
</feature>
<reference evidence="3" key="1">
    <citation type="journal article" date="2020" name="Fungal Divers.">
        <title>Resolving the Mortierellaceae phylogeny through synthesis of multi-gene phylogenetics and phylogenomics.</title>
        <authorList>
            <person name="Vandepol N."/>
            <person name="Liber J."/>
            <person name="Desiro A."/>
            <person name="Na H."/>
            <person name="Kennedy M."/>
            <person name="Barry K."/>
            <person name="Grigoriev I.V."/>
            <person name="Miller A.N."/>
            <person name="O'Donnell K."/>
            <person name="Stajich J.E."/>
            <person name="Bonito G."/>
        </authorList>
    </citation>
    <scope>NUCLEOTIDE SEQUENCE</scope>
    <source>
        <strain evidence="3">NRRL 2591</strain>
    </source>
</reference>
<comment type="caution">
    <text evidence="3">The sequence shown here is derived from an EMBL/GenBank/DDBJ whole genome shotgun (WGS) entry which is preliminary data.</text>
</comment>
<keyword evidence="4" id="KW-1185">Reference proteome</keyword>
<evidence type="ECO:0000256" key="1">
    <source>
        <dbReference type="SAM" id="MobiDB-lite"/>
    </source>
</evidence>
<keyword evidence="2" id="KW-0472">Membrane</keyword>
<dbReference type="EMBL" id="JAAAXW010000793">
    <property type="protein sequence ID" value="KAF9536341.1"/>
    <property type="molecule type" value="Genomic_DNA"/>
</dbReference>